<dbReference type="AlphaFoldDB" id="A0AAC9EYB2"/>
<dbReference type="PROSITE" id="PS00060">
    <property type="entry name" value="ADH_IRON_2"/>
    <property type="match status" value="1"/>
</dbReference>
<evidence type="ECO:0000259" key="5">
    <source>
        <dbReference type="Pfam" id="PF00465"/>
    </source>
</evidence>
<reference evidence="8" key="1">
    <citation type="submission" date="2015-12" db="EMBL/GenBank/DDBJ databases">
        <title>Complete Genome Sequence of Azospirillum thiophilum BV-S.</title>
        <authorList>
            <person name="Fomenkov A."/>
            <person name="Vincze T."/>
            <person name="Grabovich M."/>
            <person name="Dubinina G."/>
            <person name="Orlova M."/>
            <person name="Belousova E."/>
            <person name="Roberts R.J."/>
        </authorList>
    </citation>
    <scope>NUCLEOTIDE SEQUENCE [LARGE SCALE GENOMIC DNA]</scope>
    <source>
        <strain evidence="8">BV-S</strain>
    </source>
</reference>
<comment type="cofactor">
    <cofactor evidence="1">
        <name>Fe cation</name>
        <dbReference type="ChEBI" id="CHEBI:24875"/>
    </cofactor>
</comment>
<keyword evidence="8" id="KW-1185">Reference proteome</keyword>
<evidence type="ECO:0008006" key="9">
    <source>
        <dbReference type="Google" id="ProtNLM"/>
    </source>
</evidence>
<evidence type="ECO:0000256" key="1">
    <source>
        <dbReference type="ARBA" id="ARBA00001962"/>
    </source>
</evidence>
<keyword evidence="3" id="KW-0560">Oxidoreductase</keyword>
<dbReference type="InterPro" id="IPR039697">
    <property type="entry name" value="Alcohol_dehydrogenase_Fe"/>
</dbReference>
<dbReference type="GO" id="GO:0004022">
    <property type="term" value="F:alcohol dehydrogenase (NAD+) activity"/>
    <property type="evidence" value="ECO:0007669"/>
    <property type="project" value="TreeGrafter"/>
</dbReference>
<comment type="similarity">
    <text evidence="2">Belongs to the iron-containing alcohol dehydrogenase family.</text>
</comment>
<dbReference type="CDD" id="cd08192">
    <property type="entry name" value="MAR-like"/>
    <property type="match status" value="1"/>
</dbReference>
<dbReference type="EMBL" id="CP012403">
    <property type="protein sequence ID" value="ALG73871.1"/>
    <property type="molecule type" value="Genomic_DNA"/>
</dbReference>
<dbReference type="InterPro" id="IPR018211">
    <property type="entry name" value="ADH_Fe_CS"/>
</dbReference>
<dbReference type="Pfam" id="PF25137">
    <property type="entry name" value="ADH_Fe_C"/>
    <property type="match status" value="1"/>
</dbReference>
<dbReference type="SUPFAM" id="SSF56796">
    <property type="entry name" value="Dehydroquinate synthase-like"/>
    <property type="match status" value="1"/>
</dbReference>
<dbReference type="Gene3D" id="1.20.1090.10">
    <property type="entry name" value="Dehydroquinate synthase-like - alpha domain"/>
    <property type="match status" value="1"/>
</dbReference>
<dbReference type="Gene3D" id="3.40.50.1970">
    <property type="match status" value="1"/>
</dbReference>
<dbReference type="InterPro" id="IPR056798">
    <property type="entry name" value="ADH_Fe_C"/>
</dbReference>
<feature type="domain" description="Alcohol dehydrogenase iron-type/glycerol dehydrogenase GldA" evidence="5">
    <location>
        <begin position="4"/>
        <end position="169"/>
    </location>
</feature>
<protein>
    <recommendedName>
        <fullName evidence="9">Alcohol dehydrogenase iron-type/glycerol dehydrogenase GldA domain-containing protein</fullName>
    </recommendedName>
</protein>
<evidence type="ECO:0000256" key="4">
    <source>
        <dbReference type="ARBA" id="ARBA00023027"/>
    </source>
</evidence>
<evidence type="ECO:0000256" key="2">
    <source>
        <dbReference type="ARBA" id="ARBA00007358"/>
    </source>
</evidence>
<name>A0AAC9EYB2_9PROT</name>
<dbReference type="Proteomes" id="UP000069935">
    <property type="component" value="Chromosome 3"/>
</dbReference>
<evidence type="ECO:0000313" key="8">
    <source>
        <dbReference type="Proteomes" id="UP000069935"/>
    </source>
</evidence>
<organism evidence="7 8">
    <name type="scientific">Azospirillum thiophilum</name>
    <dbReference type="NCBI Taxonomy" id="528244"/>
    <lineage>
        <taxon>Bacteria</taxon>
        <taxon>Pseudomonadati</taxon>
        <taxon>Pseudomonadota</taxon>
        <taxon>Alphaproteobacteria</taxon>
        <taxon>Rhodospirillales</taxon>
        <taxon>Azospirillaceae</taxon>
        <taxon>Azospirillum</taxon>
    </lineage>
</organism>
<proteinExistence type="inferred from homology"/>
<accession>A0AAC9EYB2</accession>
<dbReference type="PANTHER" id="PTHR11496">
    <property type="entry name" value="ALCOHOL DEHYDROGENASE"/>
    <property type="match status" value="1"/>
</dbReference>
<reference evidence="7 8" key="2">
    <citation type="journal article" date="2016" name="Genome Announc.">
        <title>Complete Genome Sequence of a Strain of Azospirillum thiophilum Isolated from a Sulfide Spring.</title>
        <authorList>
            <person name="Fomenkov A."/>
            <person name="Vincze T."/>
            <person name="Grabovich M."/>
            <person name="Anton B.P."/>
            <person name="Dubinina G."/>
            <person name="Orlova M."/>
            <person name="Belousova E."/>
            <person name="Roberts R.J."/>
        </authorList>
    </citation>
    <scope>NUCLEOTIDE SEQUENCE [LARGE SCALE GENOMIC DNA]</scope>
    <source>
        <strain evidence="7 8">BV-S</strain>
    </source>
</reference>
<dbReference type="InterPro" id="IPR001670">
    <property type="entry name" value="ADH_Fe/GldA"/>
</dbReference>
<evidence type="ECO:0000313" key="7">
    <source>
        <dbReference type="EMBL" id="ALG73871.1"/>
    </source>
</evidence>
<evidence type="ECO:0000256" key="3">
    <source>
        <dbReference type="ARBA" id="ARBA00023002"/>
    </source>
</evidence>
<sequence>MGERLGAIVAERACTRVLPVVTGSLRRHPLVLKALASLGPAALPVFDGLKPHTPFEVVLALAAAIGRTKPDLILVIGGGSALDAAKIGTLAAAGGATDRESLLALRAVPDAGGTIRPSPVTRPMPILAVPTTLSAAEFGMIAGATDGVTGIKNLYKSDSLAPDIVLFDPWLAGDTPRDLWLSTGVRALDHGIETVLSRDANPFTDALALRGLCLLADGLRRSAGPDGGVEARHLGQQGTWLAGAGIGRIRFGASHGLGHQLGAVAGVPHGLTSCVLLPAVLAYDRPVSEERQRWIAAACGGAGRSADAVVRDLIASLGLPTRLSELGVPKDCLPRVAESALGNAFVRANLRPVTTLEDVMEILQESY</sequence>
<feature type="domain" description="Fe-containing alcohol dehydrogenase-like C-terminal" evidence="6">
    <location>
        <begin position="182"/>
        <end position="367"/>
    </location>
</feature>
<keyword evidence="4" id="KW-0520">NAD</keyword>
<evidence type="ECO:0000259" key="6">
    <source>
        <dbReference type="Pfam" id="PF25137"/>
    </source>
</evidence>
<dbReference type="PANTHER" id="PTHR11496:SF102">
    <property type="entry name" value="ALCOHOL DEHYDROGENASE 4"/>
    <property type="match status" value="1"/>
</dbReference>
<dbReference type="Pfam" id="PF00465">
    <property type="entry name" value="Fe-ADH"/>
    <property type="match status" value="1"/>
</dbReference>
<gene>
    <name evidence="7" type="ORF">AL072_21655</name>
</gene>
<dbReference type="KEGG" id="ati:AL072_21655"/>
<dbReference type="GO" id="GO:0046872">
    <property type="term" value="F:metal ion binding"/>
    <property type="evidence" value="ECO:0007669"/>
    <property type="project" value="InterPro"/>
</dbReference>